<accession>A0ACB6RF47</accession>
<evidence type="ECO:0000313" key="1">
    <source>
        <dbReference type="EMBL" id="KAF2477383.1"/>
    </source>
</evidence>
<evidence type="ECO:0000313" key="2">
    <source>
        <dbReference type="Proteomes" id="UP000799755"/>
    </source>
</evidence>
<dbReference type="Proteomes" id="UP000799755">
    <property type="component" value="Unassembled WGS sequence"/>
</dbReference>
<comment type="caution">
    <text evidence="1">The sequence shown here is derived from an EMBL/GenBank/DDBJ whole genome shotgun (WGS) entry which is preliminary data.</text>
</comment>
<gene>
    <name evidence="1" type="ORF">BDR25DRAFT_390039</name>
</gene>
<protein>
    <submittedName>
        <fullName evidence="1">Uncharacterized protein</fullName>
    </submittedName>
</protein>
<name>A0ACB6RF47_9PLEO</name>
<dbReference type="EMBL" id="MU003492">
    <property type="protein sequence ID" value="KAF2477383.1"/>
    <property type="molecule type" value="Genomic_DNA"/>
</dbReference>
<keyword evidence="2" id="KW-1185">Reference proteome</keyword>
<sequence length="481" mass="52947">MLLHSDPTLTEVPDFSPEQLESLTRSVERKKQKLQDDIHEYIRRKQDELRKYERELLERYRSMEGPESSRDANERNSIHTQSSTPDPLDASPSQPVGASTDPRKLGPEETAKRTKHSRVHKREKELCGLVTPIFLPLLDASESPPAKEKKKKEKRKNKDEKGEIIPLSPPNSEQGSPSNDGGKEKEKRSSRSRSREFKMERGEPSSKSAEPAESKQSLESAKKSKRSTIKKSSLRHNTSKPRRKRVSLIIDDQIFHPSDNIAEPPLTSPTSETTASSASTSTTSLESTLDPQLLAQVGTPIHHEPVHHSLPLPMPLPSTSPTKHTGHTLIESPPALEYEPPKATGQAILEPSPPNQDIDIPLLASNPPIYADSAELAEETEYDFTSFVGGIDGSGVDDVDQAGSYGYPSSLGASYLESYMQNRPLSVRIAAAEKAELEEQEKQALIAGSEANEEKLDVAVGRVEDVDAGDGDEFMGSMDAV</sequence>
<organism evidence="1 2">
    <name type="scientific">Lindgomyces ingoldianus</name>
    <dbReference type="NCBI Taxonomy" id="673940"/>
    <lineage>
        <taxon>Eukaryota</taxon>
        <taxon>Fungi</taxon>
        <taxon>Dikarya</taxon>
        <taxon>Ascomycota</taxon>
        <taxon>Pezizomycotina</taxon>
        <taxon>Dothideomycetes</taxon>
        <taxon>Pleosporomycetidae</taxon>
        <taxon>Pleosporales</taxon>
        <taxon>Lindgomycetaceae</taxon>
        <taxon>Lindgomyces</taxon>
    </lineage>
</organism>
<proteinExistence type="predicted"/>
<reference evidence="1" key="1">
    <citation type="journal article" date="2020" name="Stud. Mycol.">
        <title>101 Dothideomycetes genomes: a test case for predicting lifestyles and emergence of pathogens.</title>
        <authorList>
            <person name="Haridas S."/>
            <person name="Albert R."/>
            <person name="Binder M."/>
            <person name="Bloem J."/>
            <person name="Labutti K."/>
            <person name="Salamov A."/>
            <person name="Andreopoulos B."/>
            <person name="Baker S."/>
            <person name="Barry K."/>
            <person name="Bills G."/>
            <person name="Bluhm B."/>
            <person name="Cannon C."/>
            <person name="Castanera R."/>
            <person name="Culley D."/>
            <person name="Daum C."/>
            <person name="Ezra D."/>
            <person name="Gonzalez J."/>
            <person name="Henrissat B."/>
            <person name="Kuo A."/>
            <person name="Liang C."/>
            <person name="Lipzen A."/>
            <person name="Lutzoni F."/>
            <person name="Magnuson J."/>
            <person name="Mondo S."/>
            <person name="Nolan M."/>
            <person name="Ohm R."/>
            <person name="Pangilinan J."/>
            <person name="Park H.-J."/>
            <person name="Ramirez L."/>
            <person name="Alfaro M."/>
            <person name="Sun H."/>
            <person name="Tritt A."/>
            <person name="Yoshinaga Y."/>
            <person name="Zwiers L.-H."/>
            <person name="Turgeon B."/>
            <person name="Goodwin S."/>
            <person name="Spatafora J."/>
            <person name="Crous P."/>
            <person name="Grigoriev I."/>
        </authorList>
    </citation>
    <scope>NUCLEOTIDE SEQUENCE</scope>
    <source>
        <strain evidence="1">ATCC 200398</strain>
    </source>
</reference>